<evidence type="ECO:0000313" key="2">
    <source>
        <dbReference type="Proteomes" id="UP000192731"/>
    </source>
</evidence>
<protein>
    <submittedName>
        <fullName evidence="1">Uncharacterized protein</fullName>
    </submittedName>
</protein>
<dbReference type="RefSeq" id="WP_084054180.1">
    <property type="nucleotide sequence ID" value="NZ_FWWT01000022.1"/>
</dbReference>
<evidence type="ECO:0000313" key="1">
    <source>
        <dbReference type="EMBL" id="SMB95330.1"/>
    </source>
</evidence>
<reference evidence="1 2" key="1">
    <citation type="submission" date="2017-04" db="EMBL/GenBank/DDBJ databases">
        <authorList>
            <person name="Afonso C.L."/>
            <person name="Miller P.J."/>
            <person name="Scott M.A."/>
            <person name="Spackman E."/>
            <person name="Goraichik I."/>
            <person name="Dimitrov K.M."/>
            <person name="Suarez D.L."/>
            <person name="Swayne D.E."/>
        </authorList>
    </citation>
    <scope>NUCLEOTIDE SEQUENCE [LARGE SCALE GENOMIC DNA]</scope>
    <source>
        <strain evidence="1 2">DSM 11270</strain>
    </source>
</reference>
<dbReference type="STRING" id="656914.SAMN00017405_0381"/>
<accession>A0A1W1VQ31</accession>
<dbReference type="OrthoDB" id="1919832at2"/>
<keyword evidence="2" id="KW-1185">Reference proteome</keyword>
<organism evidence="1 2">
    <name type="scientific">Desulfonispora thiosulfatigenes DSM 11270</name>
    <dbReference type="NCBI Taxonomy" id="656914"/>
    <lineage>
        <taxon>Bacteria</taxon>
        <taxon>Bacillati</taxon>
        <taxon>Bacillota</taxon>
        <taxon>Clostridia</taxon>
        <taxon>Eubacteriales</taxon>
        <taxon>Peptococcaceae</taxon>
        <taxon>Desulfonispora</taxon>
    </lineage>
</organism>
<gene>
    <name evidence="1" type="ORF">SAMN00017405_0381</name>
</gene>
<dbReference type="EMBL" id="FWWT01000022">
    <property type="protein sequence ID" value="SMB95330.1"/>
    <property type="molecule type" value="Genomic_DNA"/>
</dbReference>
<dbReference type="AlphaFoldDB" id="A0A1W1VQ31"/>
<name>A0A1W1VQ31_DESTI</name>
<dbReference type="NCBIfam" id="NF047561">
    <property type="entry name" value="orf58_phage_fam"/>
    <property type="match status" value="1"/>
</dbReference>
<dbReference type="Proteomes" id="UP000192731">
    <property type="component" value="Unassembled WGS sequence"/>
</dbReference>
<sequence length="263" mass="29411">MKLWKRKIEIITADKSFTNDNFEIDFKIDFDQDPEPNISEVKIFNLSDSTIESIRKDKTIILNAGYEGDVGSILIGGIAKVETSWEGVDKLIKLLVGDGSKEWYRTKVSNTYKAGITAKQILNDLTGIFGLEIGEITVADNIVYKNGRSVSGTLESAIRSIVKDTKSKFYINHGKIYIRPWDEGTVTGFVLNADTGLIETPVPFEEEIDGKMIFGYKVKMLLNHRINIDSILKIESKTANGIYRVIKGSHHGDFITNVEVVGK</sequence>
<proteinExistence type="predicted"/>